<dbReference type="Pfam" id="PF01584">
    <property type="entry name" value="CheW"/>
    <property type="match status" value="3"/>
</dbReference>
<evidence type="ECO:0000313" key="3">
    <source>
        <dbReference type="Proteomes" id="UP001310386"/>
    </source>
</evidence>
<accession>A0ABU5ZLU0</accession>
<reference evidence="2" key="1">
    <citation type="submission" date="2023-12" db="EMBL/GenBank/DDBJ databases">
        <title>Fervidustalea candida gen. nov., sp. nov., a novel member of the family Paenibacillaceae isolated from a geothermal area.</title>
        <authorList>
            <person name="Li W.-J."/>
            <person name="Jiao J.-Y."/>
            <person name="Chen Y."/>
        </authorList>
    </citation>
    <scope>NUCLEOTIDE SEQUENCE</scope>
    <source>
        <strain evidence="2">SYSU GA230002</strain>
    </source>
</reference>
<evidence type="ECO:0000313" key="2">
    <source>
        <dbReference type="EMBL" id="MEB3102827.1"/>
    </source>
</evidence>
<dbReference type="RefSeq" id="WP_371754951.1">
    <property type="nucleotide sequence ID" value="NZ_JAYJLD010000023.1"/>
</dbReference>
<organism evidence="2 3">
    <name type="scientific">Ferviditalea candida</name>
    <dbReference type="NCBI Taxonomy" id="3108399"/>
    <lineage>
        <taxon>Bacteria</taxon>
        <taxon>Bacillati</taxon>
        <taxon>Bacillota</taxon>
        <taxon>Bacilli</taxon>
        <taxon>Bacillales</taxon>
        <taxon>Paenibacillaceae</taxon>
        <taxon>Ferviditalea</taxon>
    </lineage>
</organism>
<feature type="domain" description="CheW-like" evidence="1">
    <location>
        <begin position="345"/>
        <end position="488"/>
    </location>
</feature>
<dbReference type="CDD" id="cd00732">
    <property type="entry name" value="CheW"/>
    <property type="match status" value="2"/>
</dbReference>
<proteinExistence type="predicted"/>
<dbReference type="Gene3D" id="2.40.50.180">
    <property type="entry name" value="CheA-289, Domain 4"/>
    <property type="match status" value="3"/>
</dbReference>
<dbReference type="EMBL" id="JAYJLD010000023">
    <property type="protein sequence ID" value="MEB3102827.1"/>
    <property type="molecule type" value="Genomic_DNA"/>
</dbReference>
<dbReference type="SMART" id="SM00260">
    <property type="entry name" value="CheW"/>
    <property type="match status" value="3"/>
</dbReference>
<sequence length="490" mass="54452">MAAIDSQMNERQLVTFHLGDDEFGADIMSVKEIIRVPEITKVPNAPDYIEGACNLRGQVLPILDGRSRLNITRKDKDENSRVLVIDVIGAATGVVVDKVSEVLRVSTQDIEEPPQIVKNTHADYLRGVVKLDGGTRLIMLLDVNKAVSGGQEKLQFHDQQLADAFKNDAGSEAETDNDDQLVSFLLGQEEYAIGIKQVKEIIRVPDIMRVPNCEAYVEGVVSIRNHLLPIVNLRTYFGMENKEITDQTRILVVDMGEIMAGMMVDKVLEVLRIPSNVIQPLPKYSMQAGEQLKGVAKLNNGQRLIMLLEPARMISADQYEMISGAKETGKQDEETGGLGRQSMDEEHLVTFRIGGEEFGIKIKEVQEINRMTEVTKIPRAPRYIDGIVNLRGNIIPALDLRKFFGLAEKEMTDATRIIIVDSGGVKTGIVVDSVSEVLRFERSLIELPPDILHNGVESDYVEGVGKLDDGKRMILILNLEKVLSFQKIPA</sequence>
<protein>
    <submittedName>
        <fullName evidence="2">Chemotaxis protein CheW</fullName>
    </submittedName>
</protein>
<dbReference type="PROSITE" id="PS50851">
    <property type="entry name" value="CHEW"/>
    <property type="match status" value="3"/>
</dbReference>
<dbReference type="Gene3D" id="2.30.30.40">
    <property type="entry name" value="SH3 Domains"/>
    <property type="match status" value="3"/>
</dbReference>
<dbReference type="InterPro" id="IPR002545">
    <property type="entry name" value="CheW-lke_dom"/>
</dbReference>
<feature type="domain" description="CheW-like" evidence="1">
    <location>
        <begin position="10"/>
        <end position="152"/>
    </location>
</feature>
<feature type="domain" description="CheW-like" evidence="1">
    <location>
        <begin position="178"/>
        <end position="319"/>
    </location>
</feature>
<dbReference type="SUPFAM" id="SSF50341">
    <property type="entry name" value="CheW-like"/>
    <property type="match status" value="3"/>
</dbReference>
<dbReference type="PANTHER" id="PTHR22617">
    <property type="entry name" value="CHEMOTAXIS SENSOR HISTIDINE KINASE-RELATED"/>
    <property type="match status" value="1"/>
</dbReference>
<dbReference type="PANTHER" id="PTHR22617:SF23">
    <property type="entry name" value="CHEMOTAXIS PROTEIN CHEW"/>
    <property type="match status" value="1"/>
</dbReference>
<evidence type="ECO:0000259" key="1">
    <source>
        <dbReference type="PROSITE" id="PS50851"/>
    </source>
</evidence>
<dbReference type="Proteomes" id="UP001310386">
    <property type="component" value="Unassembled WGS sequence"/>
</dbReference>
<gene>
    <name evidence="2" type="ORF">VF724_14295</name>
</gene>
<comment type="caution">
    <text evidence="2">The sequence shown here is derived from an EMBL/GenBank/DDBJ whole genome shotgun (WGS) entry which is preliminary data.</text>
</comment>
<name>A0ABU5ZLU0_9BACL</name>
<keyword evidence="3" id="KW-1185">Reference proteome</keyword>
<dbReference type="InterPro" id="IPR036061">
    <property type="entry name" value="CheW-like_dom_sf"/>
</dbReference>
<dbReference type="InterPro" id="IPR039315">
    <property type="entry name" value="CheW"/>
</dbReference>